<dbReference type="Proteomes" id="UP000287033">
    <property type="component" value="Unassembled WGS sequence"/>
</dbReference>
<evidence type="ECO:0000313" key="2">
    <source>
        <dbReference type="Proteomes" id="UP000287033"/>
    </source>
</evidence>
<comment type="caution">
    <text evidence="1">The sequence shown here is derived from an EMBL/GenBank/DDBJ whole genome shotgun (WGS) entry which is preliminary data.</text>
</comment>
<dbReference type="EMBL" id="BEZZ01101070">
    <property type="protein sequence ID" value="GCC43604.1"/>
    <property type="molecule type" value="Genomic_DNA"/>
</dbReference>
<proteinExistence type="predicted"/>
<reference evidence="1 2" key="1">
    <citation type="journal article" date="2018" name="Nat. Ecol. Evol.">
        <title>Shark genomes provide insights into elasmobranch evolution and the origin of vertebrates.</title>
        <authorList>
            <person name="Hara Y"/>
            <person name="Yamaguchi K"/>
            <person name="Onimaru K"/>
            <person name="Kadota M"/>
            <person name="Koyanagi M"/>
            <person name="Keeley SD"/>
            <person name="Tatsumi K"/>
            <person name="Tanaka K"/>
            <person name="Motone F"/>
            <person name="Kageyama Y"/>
            <person name="Nozu R"/>
            <person name="Adachi N"/>
            <person name="Nishimura O"/>
            <person name="Nakagawa R"/>
            <person name="Tanegashima C"/>
            <person name="Kiyatake I"/>
            <person name="Matsumoto R"/>
            <person name="Murakumo K"/>
            <person name="Nishida K"/>
            <person name="Terakita A"/>
            <person name="Kuratani S"/>
            <person name="Sato K"/>
            <person name="Hyodo S Kuraku.S."/>
        </authorList>
    </citation>
    <scope>NUCLEOTIDE SEQUENCE [LARGE SCALE GENOMIC DNA]</scope>
</reference>
<keyword evidence="2" id="KW-1185">Reference proteome</keyword>
<accession>A0A401TLU4</accession>
<gene>
    <name evidence="1" type="ORF">chiPu_0027335</name>
</gene>
<evidence type="ECO:0000313" key="1">
    <source>
        <dbReference type="EMBL" id="GCC43604.1"/>
    </source>
</evidence>
<dbReference type="AlphaFoldDB" id="A0A401TLU4"/>
<feature type="non-terminal residue" evidence="1">
    <location>
        <position position="42"/>
    </location>
</feature>
<organism evidence="1 2">
    <name type="scientific">Chiloscyllium punctatum</name>
    <name type="common">Brownbanded bambooshark</name>
    <name type="synonym">Hemiscyllium punctatum</name>
    <dbReference type="NCBI Taxonomy" id="137246"/>
    <lineage>
        <taxon>Eukaryota</taxon>
        <taxon>Metazoa</taxon>
        <taxon>Chordata</taxon>
        <taxon>Craniata</taxon>
        <taxon>Vertebrata</taxon>
        <taxon>Chondrichthyes</taxon>
        <taxon>Elasmobranchii</taxon>
        <taxon>Galeomorphii</taxon>
        <taxon>Galeoidea</taxon>
        <taxon>Orectolobiformes</taxon>
        <taxon>Hemiscylliidae</taxon>
        <taxon>Chiloscyllium</taxon>
    </lineage>
</organism>
<sequence length="42" mass="4299">MTPSGGGVSTIEHAAGEVCYRHGRPGGVVSVRAGQGRRFMIG</sequence>
<name>A0A401TLU4_CHIPU</name>
<protein>
    <submittedName>
        <fullName evidence="1">Uncharacterized protein</fullName>
    </submittedName>
</protein>